<comment type="caution">
    <text evidence="2">The sequence shown here is derived from an EMBL/GenBank/DDBJ whole genome shotgun (WGS) entry which is preliminary data.</text>
</comment>
<keyword evidence="3" id="KW-1185">Reference proteome</keyword>
<evidence type="ECO:0000313" key="2">
    <source>
        <dbReference type="EMBL" id="MBB0245203.1"/>
    </source>
</evidence>
<feature type="compositionally biased region" description="Basic and acidic residues" evidence="1">
    <location>
        <begin position="58"/>
        <end position="69"/>
    </location>
</feature>
<organism evidence="2 3">
    <name type="scientific">Streptomyces alkaliphilus</name>
    <dbReference type="NCBI Taxonomy" id="1472722"/>
    <lineage>
        <taxon>Bacteria</taxon>
        <taxon>Bacillati</taxon>
        <taxon>Actinomycetota</taxon>
        <taxon>Actinomycetes</taxon>
        <taxon>Kitasatosporales</taxon>
        <taxon>Streptomycetaceae</taxon>
        <taxon>Streptomyces</taxon>
    </lineage>
</organism>
<evidence type="ECO:0000313" key="3">
    <source>
        <dbReference type="Proteomes" id="UP000538929"/>
    </source>
</evidence>
<feature type="region of interest" description="Disordered" evidence="1">
    <location>
        <begin position="1"/>
        <end position="33"/>
    </location>
</feature>
<name>A0A7W3Y257_9ACTN</name>
<gene>
    <name evidence="2" type="ORF">FNQ90_14080</name>
</gene>
<dbReference type="AlphaFoldDB" id="A0A7W3Y257"/>
<feature type="region of interest" description="Disordered" evidence="1">
    <location>
        <begin position="58"/>
        <end position="106"/>
    </location>
</feature>
<evidence type="ECO:0000256" key="1">
    <source>
        <dbReference type="SAM" id="MobiDB-lite"/>
    </source>
</evidence>
<protein>
    <submittedName>
        <fullName evidence="2">Uncharacterized protein</fullName>
    </submittedName>
</protein>
<reference evidence="3" key="1">
    <citation type="submission" date="2019-10" db="EMBL/GenBank/DDBJ databases">
        <title>Streptomyces sp. nov., a novel actinobacterium isolated from alkaline environment.</title>
        <authorList>
            <person name="Golinska P."/>
        </authorList>
    </citation>
    <scope>NUCLEOTIDE SEQUENCE [LARGE SCALE GENOMIC DNA]</scope>
    <source>
        <strain evidence="3">DSM 42118</strain>
    </source>
</reference>
<dbReference type="EMBL" id="VKHT01000423">
    <property type="protein sequence ID" value="MBB0245203.1"/>
    <property type="molecule type" value="Genomic_DNA"/>
</dbReference>
<dbReference type="Proteomes" id="UP000538929">
    <property type="component" value="Unassembled WGS sequence"/>
</dbReference>
<accession>A0A7W3Y257</accession>
<sequence length="106" mass="10889">MATTTFPHRRHRTVPGATALGADGKGRVAPHRHPLGDTLRAARVFLVTAAEVALLGRVDRESLAGDRRRTGPPGRDPDASADVTAPADPDGIAPPGGPAAGIPHRA</sequence>
<proteinExistence type="predicted"/>